<evidence type="ECO:0000313" key="2">
    <source>
        <dbReference type="EMBL" id="ETN82767.1"/>
    </source>
</evidence>
<dbReference type="EMBL" id="KI658383">
    <property type="protein sequence ID" value="ETN82767.1"/>
    <property type="molecule type" value="Genomic_DNA"/>
</dbReference>
<feature type="compositionally biased region" description="Polar residues" evidence="1">
    <location>
        <begin position="45"/>
        <end position="66"/>
    </location>
</feature>
<proteinExistence type="predicted"/>
<dbReference type="KEGG" id="nai:NECAME_07772"/>
<reference evidence="3" key="1">
    <citation type="journal article" date="2014" name="Nat. Genet.">
        <title>Genome of the human hookworm Necator americanus.</title>
        <authorList>
            <person name="Tang Y.T."/>
            <person name="Gao X."/>
            <person name="Rosa B.A."/>
            <person name="Abubucker S."/>
            <person name="Hallsworth-Pepin K."/>
            <person name="Martin J."/>
            <person name="Tyagi R."/>
            <person name="Heizer E."/>
            <person name="Zhang X."/>
            <person name="Bhonagiri-Palsikar V."/>
            <person name="Minx P."/>
            <person name="Warren W.C."/>
            <person name="Wang Q."/>
            <person name="Zhan B."/>
            <person name="Hotez P.J."/>
            <person name="Sternberg P.W."/>
            <person name="Dougall A."/>
            <person name="Gaze S.T."/>
            <person name="Mulvenna J."/>
            <person name="Sotillo J."/>
            <person name="Ranganathan S."/>
            <person name="Rabelo E.M."/>
            <person name="Wilson R.K."/>
            <person name="Felgner P.L."/>
            <person name="Bethony J."/>
            <person name="Hawdon J.M."/>
            <person name="Gasser R.B."/>
            <person name="Loukas A."/>
            <person name="Mitreva M."/>
        </authorList>
    </citation>
    <scope>NUCLEOTIDE SEQUENCE [LARGE SCALE GENOMIC DNA]</scope>
</reference>
<dbReference type="AlphaFoldDB" id="W2TP69"/>
<evidence type="ECO:0000256" key="1">
    <source>
        <dbReference type="SAM" id="MobiDB-lite"/>
    </source>
</evidence>
<feature type="region of interest" description="Disordered" evidence="1">
    <location>
        <begin position="43"/>
        <end position="66"/>
    </location>
</feature>
<protein>
    <submittedName>
        <fullName evidence="2">Uncharacterized protein</fullName>
    </submittedName>
</protein>
<name>W2TP69_NECAM</name>
<accession>W2TP69</accession>
<organism evidence="2 3">
    <name type="scientific">Necator americanus</name>
    <name type="common">Human hookworm</name>
    <dbReference type="NCBI Taxonomy" id="51031"/>
    <lineage>
        <taxon>Eukaryota</taxon>
        <taxon>Metazoa</taxon>
        <taxon>Ecdysozoa</taxon>
        <taxon>Nematoda</taxon>
        <taxon>Chromadorea</taxon>
        <taxon>Rhabditida</taxon>
        <taxon>Rhabditina</taxon>
        <taxon>Rhabditomorpha</taxon>
        <taxon>Strongyloidea</taxon>
        <taxon>Ancylostomatidae</taxon>
        <taxon>Bunostominae</taxon>
        <taxon>Necator</taxon>
    </lineage>
</organism>
<sequence>MAAKMAAVTPWRWHSGQLFVESVLFREDDCPMFTTFKRNEFVNEDNATSPDNSTYDSGFEETNSTE</sequence>
<keyword evidence="3" id="KW-1185">Reference proteome</keyword>
<dbReference type="Proteomes" id="UP000053676">
    <property type="component" value="Unassembled WGS sequence"/>
</dbReference>
<evidence type="ECO:0000313" key="3">
    <source>
        <dbReference type="Proteomes" id="UP000053676"/>
    </source>
</evidence>
<gene>
    <name evidence="2" type="ORF">NECAME_07772</name>
</gene>